<gene>
    <name evidence="9" type="ORF">SAMN04488038_109116</name>
</gene>
<dbReference type="RefSeq" id="WP_093286538.1">
    <property type="nucleotide sequence ID" value="NZ_FOFS01000009.1"/>
</dbReference>
<dbReference type="Pfam" id="PF04116">
    <property type="entry name" value="FA_hydroxylase"/>
    <property type="match status" value="1"/>
</dbReference>
<keyword evidence="6 7" id="KW-0472">Membrane</keyword>
<dbReference type="GO" id="GO:0006643">
    <property type="term" value="P:membrane lipid metabolic process"/>
    <property type="evidence" value="ECO:0007669"/>
    <property type="project" value="TreeGrafter"/>
</dbReference>
<dbReference type="EMBL" id="FOFS01000009">
    <property type="protein sequence ID" value="SEQ68013.1"/>
    <property type="molecule type" value="Genomic_DNA"/>
</dbReference>
<evidence type="ECO:0000256" key="5">
    <source>
        <dbReference type="ARBA" id="ARBA00023098"/>
    </source>
</evidence>
<evidence type="ECO:0000256" key="6">
    <source>
        <dbReference type="ARBA" id="ARBA00023136"/>
    </source>
</evidence>
<keyword evidence="5" id="KW-0443">Lipid metabolism</keyword>
<proteinExistence type="predicted"/>
<feature type="transmembrane region" description="Helical" evidence="7">
    <location>
        <begin position="101"/>
        <end position="120"/>
    </location>
</feature>
<comment type="subcellular location">
    <subcellularLocation>
        <location evidence="1">Endomembrane system</location>
        <topology evidence="1">Multi-pass membrane protein</topology>
    </subcellularLocation>
</comment>
<feature type="domain" description="Fatty acid hydroxylase" evidence="8">
    <location>
        <begin position="107"/>
        <end position="241"/>
    </location>
</feature>
<dbReference type="GO" id="GO:0012505">
    <property type="term" value="C:endomembrane system"/>
    <property type="evidence" value="ECO:0007669"/>
    <property type="project" value="UniProtKB-SubCell"/>
</dbReference>
<keyword evidence="4" id="KW-0560">Oxidoreductase</keyword>
<evidence type="ECO:0000256" key="3">
    <source>
        <dbReference type="ARBA" id="ARBA00022989"/>
    </source>
</evidence>
<organism evidence="9 10">
    <name type="scientific">Solimonas aquatica</name>
    <dbReference type="NCBI Taxonomy" id="489703"/>
    <lineage>
        <taxon>Bacteria</taxon>
        <taxon>Pseudomonadati</taxon>
        <taxon>Pseudomonadota</taxon>
        <taxon>Gammaproteobacteria</taxon>
        <taxon>Nevskiales</taxon>
        <taxon>Nevskiaceae</taxon>
        <taxon>Solimonas</taxon>
    </lineage>
</organism>
<keyword evidence="3 7" id="KW-1133">Transmembrane helix</keyword>
<reference evidence="10" key="1">
    <citation type="submission" date="2016-10" db="EMBL/GenBank/DDBJ databases">
        <authorList>
            <person name="Varghese N."/>
            <person name="Submissions S."/>
        </authorList>
    </citation>
    <scope>NUCLEOTIDE SEQUENCE [LARGE SCALE GENOMIC DNA]</scope>
    <source>
        <strain evidence="10">DSM 25927</strain>
    </source>
</reference>
<dbReference type="GO" id="GO:0050479">
    <property type="term" value="F:glyceryl-ether monooxygenase activity"/>
    <property type="evidence" value="ECO:0007669"/>
    <property type="project" value="TreeGrafter"/>
</dbReference>
<feature type="transmembrane region" description="Helical" evidence="7">
    <location>
        <begin position="62"/>
        <end position="89"/>
    </location>
</feature>
<evidence type="ECO:0000313" key="10">
    <source>
        <dbReference type="Proteomes" id="UP000199233"/>
    </source>
</evidence>
<name>A0A1H9I0E8_9GAMM</name>
<dbReference type="GO" id="GO:0008610">
    <property type="term" value="P:lipid biosynthetic process"/>
    <property type="evidence" value="ECO:0007669"/>
    <property type="project" value="InterPro"/>
</dbReference>
<dbReference type="InterPro" id="IPR051689">
    <property type="entry name" value="Sterol_desaturase/TMEM195"/>
</dbReference>
<dbReference type="InterPro" id="IPR006694">
    <property type="entry name" value="Fatty_acid_hydroxylase"/>
</dbReference>
<dbReference type="Proteomes" id="UP000199233">
    <property type="component" value="Unassembled WGS sequence"/>
</dbReference>
<accession>A0A1H9I0E8</accession>
<evidence type="ECO:0000256" key="2">
    <source>
        <dbReference type="ARBA" id="ARBA00022692"/>
    </source>
</evidence>
<dbReference type="OrthoDB" id="9770329at2"/>
<protein>
    <submittedName>
        <fullName evidence="9">Sterol desaturase/sphingolipid hydroxylase, fatty acid hydroxylase superfamily</fullName>
    </submittedName>
</protein>
<evidence type="ECO:0000256" key="4">
    <source>
        <dbReference type="ARBA" id="ARBA00023002"/>
    </source>
</evidence>
<evidence type="ECO:0000313" key="9">
    <source>
        <dbReference type="EMBL" id="SEQ68013.1"/>
    </source>
</evidence>
<dbReference type="GO" id="GO:0016020">
    <property type="term" value="C:membrane"/>
    <property type="evidence" value="ECO:0007669"/>
    <property type="project" value="GOC"/>
</dbReference>
<feature type="transmembrane region" description="Helical" evidence="7">
    <location>
        <begin position="22"/>
        <end position="42"/>
    </location>
</feature>
<dbReference type="GO" id="GO:0005506">
    <property type="term" value="F:iron ion binding"/>
    <property type="evidence" value="ECO:0007669"/>
    <property type="project" value="InterPro"/>
</dbReference>
<keyword evidence="10" id="KW-1185">Reference proteome</keyword>
<keyword evidence="2 7" id="KW-0812">Transmembrane</keyword>
<dbReference type="PANTHER" id="PTHR21624:SF1">
    <property type="entry name" value="ALKYLGLYCEROL MONOOXYGENASE"/>
    <property type="match status" value="1"/>
</dbReference>
<sequence length="321" mass="37429">MSEQMLGWLHSLFGPVVDWKQVLLLSMTPVFLLAFLTEWSVFRLRSGSWQTAPGERFYWKEVLANVSLGYGYYAAEAIMHLLLVGAIFATVYEHRLWTLPITVWTVPLVFVIEEFCYYWYHRAAHRVRWFWSQHVSHHSGEIMNMSTASRQSILNGGIGVWLFFLPPIFLGVHPGLIALMLGVNLTYQFFIHTEVVGKFHPFLEWLLDTPSNHRVHHGRNAQYIDKNYGGVLMIFDHLFGTYEPEVEKVEYGTPRQIKSYNFLVLNCHEFVDMLRDVAAPGPLWQRLKHLWMPPDWQRPGHTPIHTWTVERKLPAGEPVKA</sequence>
<evidence type="ECO:0000259" key="8">
    <source>
        <dbReference type="Pfam" id="PF04116"/>
    </source>
</evidence>
<evidence type="ECO:0000256" key="1">
    <source>
        <dbReference type="ARBA" id="ARBA00004127"/>
    </source>
</evidence>
<feature type="transmembrane region" description="Helical" evidence="7">
    <location>
        <begin position="153"/>
        <end position="181"/>
    </location>
</feature>
<dbReference type="STRING" id="489703.SAMN04488038_109116"/>
<evidence type="ECO:0000256" key="7">
    <source>
        <dbReference type="SAM" id="Phobius"/>
    </source>
</evidence>
<dbReference type="PANTHER" id="PTHR21624">
    <property type="entry name" value="STEROL DESATURASE-RELATED PROTEIN"/>
    <property type="match status" value="1"/>
</dbReference>
<dbReference type="AlphaFoldDB" id="A0A1H9I0E8"/>